<evidence type="ECO:0000256" key="3">
    <source>
        <dbReference type="ARBA" id="ARBA00022729"/>
    </source>
</evidence>
<comment type="similarity">
    <text evidence="2">Belongs to the virb1 family.</text>
</comment>
<accession>A0ABT4LGG3</accession>
<dbReference type="PANTHER" id="PTHR37423">
    <property type="entry name" value="SOLUBLE LYTIC MUREIN TRANSGLYCOSYLASE-RELATED"/>
    <property type="match status" value="1"/>
</dbReference>
<dbReference type="InterPro" id="IPR023346">
    <property type="entry name" value="Lysozyme-like_dom_sf"/>
</dbReference>
<dbReference type="SUPFAM" id="SSF53955">
    <property type="entry name" value="Lysozyme-like"/>
    <property type="match status" value="1"/>
</dbReference>
<sequence length="693" mass="77704">MTPKTRPSLALSLCRATLFCGALTAAQILPTALSSVLADPAVAATPPANKVPDAKSFKADKTIFKSVDQHIKQKQYDRAASLADSIKDPLMKELAQWLIHSSDVGLGSYETLNGYIAEPDNWPRQEVLRRTAEAKLPDNLTTNEIITWFRENPPSSLGGINSYASALEKSGKKTESIQAIRNFWREGYLGKTDETAFLKTHKAVLQKEDHDKRLDGLIWNRQYSAAERQLARVSKDIKALGEARLGLLKKEGNVDGLINKVPKALKKDPGLIYARARWRLNADRNDDVIELLDPPISTAPEPEKWWSLRHWAARKLLISKDYEKSYRIAAGHGMTSGEGFAEGEWLAGWIALRKLKMPKRAYTHFHTLYEGVGSPISKARAAYWAGRAAKDIGHDDWAKSWFEISAKFPTTFYGQQAGYMLGQSPDVSLFQSPDITDSRRSSFEDKKIVRIIRLLDKMDETDLEVIFLTRLRLDAQTAEDYTLAANLAIDTGHPNLALRAAKSARQKDILLPDILFPEVTVKANNKQDPEKALVLAVIRQESEFKQNAISHAGARGLMQLMPATAQGVAKKENLKYTKQRLTDDPAYNVRLGSAYLSELLGSFDGSYVMALAGYNAGPYRVRQWVKEYGDPRDPDVDIIDWMEQIPFNETRNYVQRILESHLIYRNKLNTGAPSTKVVATELPFTLWGHQPKG</sequence>
<dbReference type="EMBL" id="JAPWGY010000002">
    <property type="protein sequence ID" value="MCZ4280191.1"/>
    <property type="molecule type" value="Genomic_DNA"/>
</dbReference>
<organism evidence="6 7">
    <name type="scientific">Kiloniella laminariae</name>
    <dbReference type="NCBI Taxonomy" id="454162"/>
    <lineage>
        <taxon>Bacteria</taxon>
        <taxon>Pseudomonadati</taxon>
        <taxon>Pseudomonadota</taxon>
        <taxon>Alphaproteobacteria</taxon>
        <taxon>Rhodospirillales</taxon>
        <taxon>Kiloniellaceae</taxon>
        <taxon>Kiloniella</taxon>
    </lineage>
</organism>
<feature type="signal peptide" evidence="4">
    <location>
        <begin position="1"/>
        <end position="25"/>
    </location>
</feature>
<keyword evidence="7" id="KW-1185">Reference proteome</keyword>
<proteinExistence type="inferred from homology"/>
<dbReference type="RefSeq" id="WP_269422402.1">
    <property type="nucleotide sequence ID" value="NZ_JAPWGY010000002.1"/>
</dbReference>
<dbReference type="Pfam" id="PF01464">
    <property type="entry name" value="SLT"/>
    <property type="match status" value="1"/>
</dbReference>
<dbReference type="Gene3D" id="1.25.20.10">
    <property type="entry name" value="Bacterial muramidases"/>
    <property type="match status" value="1"/>
</dbReference>
<evidence type="ECO:0000256" key="1">
    <source>
        <dbReference type="ARBA" id="ARBA00007734"/>
    </source>
</evidence>
<comment type="caution">
    <text evidence="6">The sequence shown here is derived from an EMBL/GenBank/DDBJ whole genome shotgun (WGS) entry which is preliminary data.</text>
</comment>
<feature type="chain" id="PRO_5045606354" evidence="4">
    <location>
        <begin position="26"/>
        <end position="693"/>
    </location>
</feature>
<dbReference type="InterPro" id="IPR008258">
    <property type="entry name" value="Transglycosylase_SLT_dom_1"/>
</dbReference>
<evidence type="ECO:0000259" key="5">
    <source>
        <dbReference type="Pfam" id="PF01464"/>
    </source>
</evidence>
<protein>
    <submittedName>
        <fullName evidence="6">Lytic transglycosylase domain-containing protein</fullName>
    </submittedName>
</protein>
<evidence type="ECO:0000313" key="6">
    <source>
        <dbReference type="EMBL" id="MCZ4280191.1"/>
    </source>
</evidence>
<reference evidence="6" key="1">
    <citation type="submission" date="2022-12" db="EMBL/GenBank/DDBJ databases">
        <title>Bacterial isolates from different developmental stages of Nematostella vectensis.</title>
        <authorList>
            <person name="Fraune S."/>
        </authorList>
    </citation>
    <scope>NUCLEOTIDE SEQUENCE</scope>
    <source>
        <strain evidence="6">G21630-S1</strain>
    </source>
</reference>
<dbReference type="Proteomes" id="UP001069802">
    <property type="component" value="Unassembled WGS sequence"/>
</dbReference>
<dbReference type="Gene3D" id="1.10.530.10">
    <property type="match status" value="1"/>
</dbReference>
<dbReference type="PANTHER" id="PTHR37423:SF2">
    <property type="entry name" value="MEMBRANE-BOUND LYTIC MUREIN TRANSGLYCOSYLASE C"/>
    <property type="match status" value="1"/>
</dbReference>
<evidence type="ECO:0000256" key="4">
    <source>
        <dbReference type="SAM" id="SignalP"/>
    </source>
</evidence>
<evidence type="ECO:0000313" key="7">
    <source>
        <dbReference type="Proteomes" id="UP001069802"/>
    </source>
</evidence>
<comment type="similarity">
    <text evidence="1">Belongs to the transglycosylase Slt family.</text>
</comment>
<keyword evidence="3 4" id="KW-0732">Signal</keyword>
<evidence type="ECO:0000256" key="2">
    <source>
        <dbReference type="ARBA" id="ARBA00009387"/>
    </source>
</evidence>
<name>A0ABT4LGG3_9PROT</name>
<feature type="domain" description="Transglycosylase SLT" evidence="5">
    <location>
        <begin position="522"/>
        <end position="630"/>
    </location>
</feature>
<dbReference type="InterPro" id="IPR008939">
    <property type="entry name" value="Lytic_TGlycosylase_superhlx_U"/>
</dbReference>
<gene>
    <name evidence="6" type="ORF">O4H49_05355</name>
</gene>
<dbReference type="CDD" id="cd13401">
    <property type="entry name" value="Slt70-like"/>
    <property type="match status" value="1"/>
</dbReference>
<dbReference type="SUPFAM" id="SSF48435">
    <property type="entry name" value="Bacterial muramidases"/>
    <property type="match status" value="1"/>
</dbReference>